<evidence type="ECO:0000313" key="3">
    <source>
        <dbReference type="Proteomes" id="UP001321543"/>
    </source>
</evidence>
<gene>
    <name evidence="2" type="ORF">GCM10025863_28320</name>
</gene>
<dbReference type="EMBL" id="AP027728">
    <property type="protein sequence ID" value="BDZ40218.1"/>
    <property type="molecule type" value="Genomic_DNA"/>
</dbReference>
<keyword evidence="1" id="KW-0472">Membrane</keyword>
<keyword evidence="3" id="KW-1185">Reference proteome</keyword>
<keyword evidence="1" id="KW-0812">Transmembrane</keyword>
<keyword evidence="1" id="KW-1133">Transmembrane helix</keyword>
<name>A0ABM8FWZ7_9MICO</name>
<dbReference type="Proteomes" id="UP001321543">
    <property type="component" value="Chromosome"/>
</dbReference>
<protein>
    <submittedName>
        <fullName evidence="2">Uncharacterized protein</fullName>
    </submittedName>
</protein>
<organism evidence="2 3">
    <name type="scientific">Microbacterium suwonense</name>
    <dbReference type="NCBI Taxonomy" id="683047"/>
    <lineage>
        <taxon>Bacteria</taxon>
        <taxon>Bacillati</taxon>
        <taxon>Actinomycetota</taxon>
        <taxon>Actinomycetes</taxon>
        <taxon>Micrococcales</taxon>
        <taxon>Microbacteriaceae</taxon>
        <taxon>Microbacterium</taxon>
    </lineage>
</organism>
<sequence length="66" mass="7585">MLTMTEPQVWTLIGVFATGLFGMMTLMSTMFVRIIRAEIQGVHRRLDRLDSDVNALMKHSFGIQRD</sequence>
<accession>A0ABM8FWZ7</accession>
<evidence type="ECO:0000256" key="1">
    <source>
        <dbReference type="SAM" id="Phobius"/>
    </source>
</evidence>
<feature type="transmembrane region" description="Helical" evidence="1">
    <location>
        <begin position="12"/>
        <end position="35"/>
    </location>
</feature>
<reference evidence="3" key="1">
    <citation type="journal article" date="2019" name="Int. J. Syst. Evol. Microbiol.">
        <title>The Global Catalogue of Microorganisms (GCM) 10K type strain sequencing project: providing services to taxonomists for standard genome sequencing and annotation.</title>
        <authorList>
            <consortium name="The Broad Institute Genomics Platform"/>
            <consortium name="The Broad Institute Genome Sequencing Center for Infectious Disease"/>
            <person name="Wu L."/>
            <person name="Ma J."/>
        </authorList>
    </citation>
    <scope>NUCLEOTIDE SEQUENCE [LARGE SCALE GENOMIC DNA]</scope>
    <source>
        <strain evidence="3">NBRC 106310</strain>
    </source>
</reference>
<proteinExistence type="predicted"/>
<evidence type="ECO:0000313" key="2">
    <source>
        <dbReference type="EMBL" id="BDZ40218.1"/>
    </source>
</evidence>